<dbReference type="GO" id="GO:0046872">
    <property type="term" value="F:metal ion binding"/>
    <property type="evidence" value="ECO:0007669"/>
    <property type="project" value="UniProtKB-KW"/>
</dbReference>
<dbReference type="GO" id="GO:0006221">
    <property type="term" value="P:pyrimidine nucleotide biosynthetic process"/>
    <property type="evidence" value="ECO:0007669"/>
    <property type="project" value="InterPro"/>
</dbReference>
<sequence length="310" mass="31264">MSWPAGVQEAAEVVSARPVGAYTHLVLRAPEAARRAQPGQFVACGTGDSGMLLRRSLSLHAADPEAGTLEVVVAAAGPGTRLLAAKRPGDVVSTTAPLGRPFPLPAPGTPAVVIGGGYGAAPLPWLARVLTTGGSRVVGIVGAASADRLLGTSAVDDATALDGIADAVVVTTDDGSLGAPGRVTDALPEVLLELSELGEPAVYACGPMPMLRSVHTTTREVLGERAQTWLAVEESMACGVGVCMTCVLPVVDLDDDDTPTRMLRACTAGPVFDGDALRWDAIGAAPHLRGGALVPDDAVGAPVVGRAGGH</sequence>
<evidence type="ECO:0000256" key="10">
    <source>
        <dbReference type="ARBA" id="ARBA00034078"/>
    </source>
</evidence>
<dbReference type="Gene3D" id="2.10.240.10">
    <property type="entry name" value="Dihydroorotate dehydrogenase, electron transfer subunit"/>
    <property type="match status" value="1"/>
</dbReference>
<dbReference type="SUPFAM" id="SSF63380">
    <property type="entry name" value="Riboflavin synthase domain-like"/>
    <property type="match status" value="1"/>
</dbReference>
<keyword evidence="8 12" id="KW-0408">Iron</keyword>
<comment type="cofactor">
    <cofactor evidence="10">
        <name>[2Fe-2S] cluster</name>
        <dbReference type="ChEBI" id="CHEBI:190135"/>
    </cofactor>
</comment>
<keyword evidence="3 11" id="KW-0285">Flavoprotein</keyword>
<dbReference type="InterPro" id="IPR037117">
    <property type="entry name" value="Dihydroorotate_DH_ele_sf"/>
</dbReference>
<comment type="similarity">
    <text evidence="1">Belongs to the PyrK family.</text>
</comment>
<comment type="cofactor">
    <cofactor evidence="11">
        <name>FAD</name>
        <dbReference type="ChEBI" id="CHEBI:57692"/>
    </cofactor>
    <text evidence="11">Binds 1 FAD per subunit.</text>
</comment>
<evidence type="ECO:0000313" key="15">
    <source>
        <dbReference type="Proteomes" id="UP000321234"/>
    </source>
</evidence>
<dbReference type="AlphaFoldDB" id="A0A5C8ZIG8"/>
<reference evidence="14 15" key="1">
    <citation type="submission" date="2019-07" db="EMBL/GenBank/DDBJ databases">
        <title>Quadrisphaera sp. strain DD2A genome sequencing and assembly.</title>
        <authorList>
            <person name="Kim I."/>
        </authorList>
    </citation>
    <scope>NUCLEOTIDE SEQUENCE [LARGE SCALE GENOMIC DNA]</scope>
    <source>
        <strain evidence="14 15">DD2A</strain>
    </source>
</reference>
<keyword evidence="6 11" id="KW-0274">FAD</keyword>
<dbReference type="PROSITE" id="PS51384">
    <property type="entry name" value="FAD_FR"/>
    <property type="match status" value="1"/>
</dbReference>
<dbReference type="InterPro" id="IPR019480">
    <property type="entry name" value="Dihydroorotate_DH_Fe-S-bd"/>
</dbReference>
<evidence type="ECO:0000256" key="1">
    <source>
        <dbReference type="ARBA" id="ARBA00006422"/>
    </source>
</evidence>
<gene>
    <name evidence="14" type="ORF">FMM08_03955</name>
</gene>
<evidence type="ECO:0000256" key="11">
    <source>
        <dbReference type="PIRSR" id="PIRSR006816-1"/>
    </source>
</evidence>
<keyword evidence="15" id="KW-1185">Reference proteome</keyword>
<name>A0A5C8ZIG8_9ACTN</name>
<evidence type="ECO:0000256" key="3">
    <source>
        <dbReference type="ARBA" id="ARBA00022630"/>
    </source>
</evidence>
<keyword evidence="2" id="KW-0813">Transport</keyword>
<feature type="binding site" evidence="12">
    <location>
        <position position="246"/>
    </location>
    <ligand>
        <name>[2Fe-2S] cluster</name>
        <dbReference type="ChEBI" id="CHEBI:190135"/>
    </ligand>
</feature>
<evidence type="ECO:0000256" key="2">
    <source>
        <dbReference type="ARBA" id="ARBA00022448"/>
    </source>
</evidence>
<dbReference type="PANTHER" id="PTHR43513">
    <property type="entry name" value="DIHYDROOROTATE DEHYDROGENASE B (NAD(+)), ELECTRON TRANSFER SUBUNIT"/>
    <property type="match status" value="1"/>
</dbReference>
<keyword evidence="9 12" id="KW-0411">Iron-sulfur</keyword>
<dbReference type="Proteomes" id="UP000321234">
    <property type="component" value="Unassembled WGS sequence"/>
</dbReference>
<evidence type="ECO:0000256" key="6">
    <source>
        <dbReference type="ARBA" id="ARBA00022827"/>
    </source>
</evidence>
<evidence type="ECO:0000256" key="4">
    <source>
        <dbReference type="ARBA" id="ARBA00022714"/>
    </source>
</evidence>
<comment type="caution">
    <text evidence="14">The sequence shown here is derived from an EMBL/GenBank/DDBJ whole genome shotgun (WGS) entry which is preliminary data.</text>
</comment>
<dbReference type="OrthoDB" id="9796486at2"/>
<dbReference type="InterPro" id="IPR039261">
    <property type="entry name" value="FNR_nucleotide-bd"/>
</dbReference>
<proteinExistence type="inferred from homology"/>
<evidence type="ECO:0000259" key="13">
    <source>
        <dbReference type="PROSITE" id="PS51384"/>
    </source>
</evidence>
<evidence type="ECO:0000256" key="12">
    <source>
        <dbReference type="PIRSR" id="PIRSR006816-2"/>
    </source>
</evidence>
<dbReference type="InterPro" id="IPR012165">
    <property type="entry name" value="Cyt_c3_hydrogenase_gsu"/>
</dbReference>
<keyword evidence="5 12" id="KW-0479">Metal-binding</keyword>
<evidence type="ECO:0000256" key="8">
    <source>
        <dbReference type="ARBA" id="ARBA00023004"/>
    </source>
</evidence>
<comment type="cofactor">
    <cofactor evidence="12">
        <name>[2Fe-2S] cluster</name>
        <dbReference type="ChEBI" id="CHEBI:190135"/>
    </cofactor>
    <text evidence="12">Binds 1 [2Fe-2S] cluster per subunit.</text>
</comment>
<keyword evidence="7" id="KW-0249">Electron transport</keyword>
<dbReference type="GO" id="GO:0051537">
    <property type="term" value="F:2 iron, 2 sulfur cluster binding"/>
    <property type="evidence" value="ECO:0007669"/>
    <property type="project" value="UniProtKB-KW"/>
</dbReference>
<dbReference type="SUPFAM" id="SSF52343">
    <property type="entry name" value="Ferredoxin reductase-like, C-terminal NADP-linked domain"/>
    <property type="match status" value="1"/>
</dbReference>
<protein>
    <submittedName>
        <fullName evidence="14">Dihydroorotate dehydrogenase electron transfer subunit</fullName>
    </submittedName>
</protein>
<dbReference type="InterPro" id="IPR050353">
    <property type="entry name" value="PyrK_electron_transfer"/>
</dbReference>
<dbReference type="GO" id="GO:0016491">
    <property type="term" value="F:oxidoreductase activity"/>
    <property type="evidence" value="ECO:0007669"/>
    <property type="project" value="InterPro"/>
</dbReference>
<dbReference type="Gene3D" id="3.40.50.80">
    <property type="entry name" value="Nucleotide-binding domain of ferredoxin-NADP reductase (FNR) module"/>
    <property type="match status" value="1"/>
</dbReference>
<dbReference type="EMBL" id="VKAC01000002">
    <property type="protein sequence ID" value="TXR57657.1"/>
    <property type="molecule type" value="Genomic_DNA"/>
</dbReference>
<dbReference type="InterPro" id="IPR017927">
    <property type="entry name" value="FAD-bd_FR_type"/>
</dbReference>
<dbReference type="GO" id="GO:0050660">
    <property type="term" value="F:flavin adenine dinucleotide binding"/>
    <property type="evidence" value="ECO:0007669"/>
    <property type="project" value="InterPro"/>
</dbReference>
<evidence type="ECO:0000256" key="9">
    <source>
        <dbReference type="ARBA" id="ARBA00023014"/>
    </source>
</evidence>
<keyword evidence="4 12" id="KW-0001">2Fe-2S</keyword>
<evidence type="ECO:0000256" key="5">
    <source>
        <dbReference type="ARBA" id="ARBA00022723"/>
    </source>
</evidence>
<evidence type="ECO:0000256" key="7">
    <source>
        <dbReference type="ARBA" id="ARBA00022982"/>
    </source>
</evidence>
<feature type="binding site" evidence="11">
    <location>
        <begin position="55"/>
        <end position="58"/>
    </location>
    <ligand>
        <name>FAD</name>
        <dbReference type="ChEBI" id="CHEBI:57692"/>
    </ligand>
</feature>
<evidence type="ECO:0000313" key="14">
    <source>
        <dbReference type="EMBL" id="TXR57657.1"/>
    </source>
</evidence>
<feature type="domain" description="FAD-binding FR-type" evidence="13">
    <location>
        <begin position="1"/>
        <end position="104"/>
    </location>
</feature>
<dbReference type="Gene3D" id="2.40.30.10">
    <property type="entry name" value="Translation factors"/>
    <property type="match status" value="1"/>
</dbReference>
<dbReference type="InterPro" id="IPR017938">
    <property type="entry name" value="Riboflavin_synthase-like_b-brl"/>
</dbReference>
<feature type="binding site" evidence="12">
    <location>
        <position position="238"/>
    </location>
    <ligand>
        <name>[2Fe-2S] cluster</name>
        <dbReference type="ChEBI" id="CHEBI:190135"/>
    </ligand>
</feature>
<dbReference type="Pfam" id="PF10418">
    <property type="entry name" value="DHODB_Fe-S_bind"/>
    <property type="match status" value="1"/>
</dbReference>
<dbReference type="CDD" id="cd06218">
    <property type="entry name" value="DHOD_e_trans"/>
    <property type="match status" value="1"/>
</dbReference>
<dbReference type="PANTHER" id="PTHR43513:SF3">
    <property type="entry name" value="DIHYDROOROTATE DEHYDROGENASE B (NAD(+)), ELECTRON TRANSFER SUBUNIT-RELATED"/>
    <property type="match status" value="1"/>
</dbReference>
<dbReference type="PIRSF" id="PIRSF006816">
    <property type="entry name" value="Cyc3_hyd_g"/>
    <property type="match status" value="1"/>
</dbReference>
<feature type="binding site" evidence="11">
    <location>
        <begin position="79"/>
        <end position="80"/>
    </location>
    <ligand>
        <name>FAD</name>
        <dbReference type="ChEBI" id="CHEBI:57692"/>
    </ligand>
</feature>
<feature type="binding site" evidence="12">
    <location>
        <position position="266"/>
    </location>
    <ligand>
        <name>[2Fe-2S] cluster</name>
        <dbReference type="ChEBI" id="CHEBI:190135"/>
    </ligand>
</feature>
<feature type="binding site" evidence="12">
    <location>
        <position position="243"/>
    </location>
    <ligand>
        <name>[2Fe-2S] cluster</name>
        <dbReference type="ChEBI" id="CHEBI:190135"/>
    </ligand>
</feature>
<accession>A0A5C8ZIG8</accession>
<organism evidence="14 15">
    <name type="scientific">Quadrisphaera setariae</name>
    <dbReference type="NCBI Taxonomy" id="2593304"/>
    <lineage>
        <taxon>Bacteria</taxon>
        <taxon>Bacillati</taxon>
        <taxon>Actinomycetota</taxon>
        <taxon>Actinomycetes</taxon>
        <taxon>Kineosporiales</taxon>
        <taxon>Kineosporiaceae</taxon>
        <taxon>Quadrisphaera</taxon>
    </lineage>
</organism>